<dbReference type="AlphaFoldDB" id="A0A6S6P513"/>
<gene>
    <name evidence="1" type="ORF">NIIDNTM18_42310</name>
</gene>
<reference evidence="1 2" key="1">
    <citation type="submission" date="2020-07" db="EMBL/GenBank/DDBJ databases">
        <title>Complete genome sequence of Mycolicibacterium litorale like strain isolated from cardiac implantable electronic device infection.</title>
        <authorList>
            <person name="Fukano H."/>
            <person name="Miyama H."/>
            <person name="Hoshino Y."/>
        </authorList>
    </citation>
    <scope>NUCLEOTIDE SEQUENCE [LARGE SCALE GENOMIC DNA]</scope>
    <source>
        <strain evidence="1 2">NIIDNTM18</strain>
    </source>
</reference>
<name>A0A6S6P513_9MYCO</name>
<proteinExistence type="predicted"/>
<sequence length="61" mass="6588">MSMANQIGLGACLALMPYAAWCLTRPALDHIARLLRPGSDSRPVHLQATMARVHLHGIPDA</sequence>
<dbReference type="EMBL" id="AP023287">
    <property type="protein sequence ID" value="BCI54953.1"/>
    <property type="molecule type" value="Genomic_DNA"/>
</dbReference>
<accession>A0A6S6P513</accession>
<dbReference type="RefSeq" id="WP_185292738.1">
    <property type="nucleotide sequence ID" value="NZ_AP023287.1"/>
</dbReference>
<evidence type="ECO:0000313" key="2">
    <source>
        <dbReference type="Proteomes" id="UP000515734"/>
    </source>
</evidence>
<protein>
    <submittedName>
        <fullName evidence="1">Uncharacterized protein</fullName>
    </submittedName>
</protein>
<organism evidence="1 2">
    <name type="scientific">Mycolicibacterium litorale</name>
    <dbReference type="NCBI Taxonomy" id="758802"/>
    <lineage>
        <taxon>Bacteria</taxon>
        <taxon>Bacillati</taxon>
        <taxon>Actinomycetota</taxon>
        <taxon>Actinomycetes</taxon>
        <taxon>Mycobacteriales</taxon>
        <taxon>Mycobacteriaceae</taxon>
        <taxon>Mycolicibacterium</taxon>
    </lineage>
</organism>
<dbReference type="Proteomes" id="UP000515734">
    <property type="component" value="Chromosome"/>
</dbReference>
<evidence type="ECO:0000313" key="1">
    <source>
        <dbReference type="EMBL" id="BCI54953.1"/>
    </source>
</evidence>